<dbReference type="EMBL" id="FMHZ01000002">
    <property type="protein sequence ID" value="SCL44981.1"/>
    <property type="molecule type" value="Genomic_DNA"/>
</dbReference>
<dbReference type="PRINTS" id="PR00413">
    <property type="entry name" value="HADHALOGNASE"/>
</dbReference>
<gene>
    <name evidence="1" type="ORF">GA0070606_0544</name>
</gene>
<dbReference type="NCBIfam" id="TIGR01509">
    <property type="entry name" value="HAD-SF-IA-v3"/>
    <property type="match status" value="1"/>
</dbReference>
<reference evidence="2" key="1">
    <citation type="submission" date="2016-06" db="EMBL/GenBank/DDBJ databases">
        <authorList>
            <person name="Varghese N."/>
            <person name="Submissions Spin"/>
        </authorList>
    </citation>
    <scope>NUCLEOTIDE SEQUENCE [LARGE SCALE GENOMIC DNA]</scope>
    <source>
        <strain evidence="2">DSM 43903</strain>
    </source>
</reference>
<protein>
    <submittedName>
        <fullName evidence="1">Putative hydrolase of the HAD superfamily</fullName>
    </submittedName>
</protein>
<dbReference type="Proteomes" id="UP000199001">
    <property type="component" value="Unassembled WGS sequence"/>
</dbReference>
<dbReference type="PANTHER" id="PTHR43611:SF3">
    <property type="entry name" value="FLAVIN MONONUCLEOTIDE HYDROLASE 1, CHLOROPLATIC"/>
    <property type="match status" value="1"/>
</dbReference>
<keyword evidence="2" id="KW-1185">Reference proteome</keyword>
<dbReference type="PANTHER" id="PTHR43611">
    <property type="entry name" value="ALPHA-D-GLUCOSE 1-PHOSPHATE PHOSPHATASE"/>
    <property type="match status" value="1"/>
</dbReference>
<dbReference type="AlphaFoldDB" id="A0A1C6TTM8"/>
<dbReference type="STRING" id="47855.GA0070606_0544"/>
<accession>A0A1C6TTM8</accession>
<dbReference type="InterPro" id="IPR023214">
    <property type="entry name" value="HAD_sf"/>
</dbReference>
<dbReference type="Gene3D" id="3.40.50.1000">
    <property type="entry name" value="HAD superfamily/HAD-like"/>
    <property type="match status" value="1"/>
</dbReference>
<dbReference type="SUPFAM" id="SSF56784">
    <property type="entry name" value="HAD-like"/>
    <property type="match status" value="1"/>
</dbReference>
<evidence type="ECO:0000313" key="1">
    <source>
        <dbReference type="EMBL" id="SCL44981.1"/>
    </source>
</evidence>
<dbReference type="InterPro" id="IPR036412">
    <property type="entry name" value="HAD-like_sf"/>
</dbReference>
<dbReference type="Pfam" id="PF00702">
    <property type="entry name" value="Hydrolase"/>
    <property type="match status" value="1"/>
</dbReference>
<proteinExistence type="predicted"/>
<evidence type="ECO:0000313" key="2">
    <source>
        <dbReference type="Proteomes" id="UP000199001"/>
    </source>
</evidence>
<dbReference type="GO" id="GO:0016787">
    <property type="term" value="F:hydrolase activity"/>
    <property type="evidence" value="ECO:0007669"/>
    <property type="project" value="UniProtKB-KW"/>
</dbReference>
<sequence length="198" mass="21949">MEEILRRHWPAAPIRDLPDAFRSAAAMLERAKRLGTWEDHCRTFLAELGIGRPSQPLLDELIAADPTRVRPFSEVPTTLGRLRERGLSMAVVSDSLDTAESLRSSYERIGLRGYFRYFAVAGELGCMKPDPAIYRAASRALGEPPQRTCYVDDNPDLVTAAISLGYRGLALCRTGTPAPPDLPYIAALDEVLWHVDDP</sequence>
<name>A0A1C6TTM8_9ACTN</name>
<dbReference type="InterPro" id="IPR006439">
    <property type="entry name" value="HAD-SF_hydro_IA"/>
</dbReference>
<organism evidence="1 2">
    <name type="scientific">Micromonospora citrea</name>
    <dbReference type="NCBI Taxonomy" id="47855"/>
    <lineage>
        <taxon>Bacteria</taxon>
        <taxon>Bacillati</taxon>
        <taxon>Actinomycetota</taxon>
        <taxon>Actinomycetes</taxon>
        <taxon>Micromonosporales</taxon>
        <taxon>Micromonosporaceae</taxon>
        <taxon>Micromonospora</taxon>
    </lineage>
</organism>
<keyword evidence="1" id="KW-0378">Hydrolase</keyword>